<accession>A0A4V3C6B0</accession>
<name>A0A4V3C6B0_9ACTN</name>
<dbReference type="OrthoDB" id="9798250at2"/>
<dbReference type="Gene3D" id="3.90.550.10">
    <property type="entry name" value="Spore Coat Polysaccharide Biosynthesis Protein SpsA, Chain A"/>
    <property type="match status" value="1"/>
</dbReference>
<dbReference type="InterPro" id="IPR018641">
    <property type="entry name" value="Trfase_1_rSAM/seldom-assoc"/>
</dbReference>
<evidence type="ECO:0000313" key="2">
    <source>
        <dbReference type="EMBL" id="TDO33038.1"/>
    </source>
</evidence>
<dbReference type="PANTHER" id="PTHR36529:SF1">
    <property type="entry name" value="GLYCOSYLTRANSFERASE"/>
    <property type="match status" value="1"/>
</dbReference>
<feature type="compositionally biased region" description="Low complexity" evidence="1">
    <location>
        <begin position="101"/>
        <end position="114"/>
    </location>
</feature>
<dbReference type="EMBL" id="SNWR01000002">
    <property type="protein sequence ID" value="TDO33038.1"/>
    <property type="molecule type" value="Genomic_DNA"/>
</dbReference>
<dbReference type="PANTHER" id="PTHR36529">
    <property type="entry name" value="SLL1095 PROTEIN"/>
    <property type="match status" value="1"/>
</dbReference>
<feature type="region of interest" description="Disordered" evidence="1">
    <location>
        <begin position="253"/>
        <end position="322"/>
    </location>
</feature>
<dbReference type="InterPro" id="IPR029044">
    <property type="entry name" value="Nucleotide-diphossugar_trans"/>
</dbReference>
<feature type="compositionally biased region" description="Basic and acidic residues" evidence="1">
    <location>
        <begin position="282"/>
        <end position="296"/>
    </location>
</feature>
<gene>
    <name evidence="2" type="ORF">C8E87_8518</name>
</gene>
<comment type="caution">
    <text evidence="2">The sequence shown here is derived from an EMBL/GenBank/DDBJ whole genome shotgun (WGS) entry which is preliminary data.</text>
</comment>
<dbReference type="Proteomes" id="UP000294901">
    <property type="component" value="Unassembled WGS sequence"/>
</dbReference>
<evidence type="ECO:0000313" key="3">
    <source>
        <dbReference type="Proteomes" id="UP000294901"/>
    </source>
</evidence>
<protein>
    <recommendedName>
        <fullName evidence="4">Glycosyltransferase A (GT-A) superfamily protein (DUF2064 family)</fullName>
    </recommendedName>
</protein>
<evidence type="ECO:0008006" key="4">
    <source>
        <dbReference type="Google" id="ProtNLM"/>
    </source>
</evidence>
<dbReference type="Pfam" id="PF09837">
    <property type="entry name" value="DUF2064"/>
    <property type="match status" value="1"/>
</dbReference>
<keyword evidence="3" id="KW-1185">Reference proteome</keyword>
<proteinExistence type="predicted"/>
<feature type="region of interest" description="Disordered" evidence="1">
    <location>
        <begin position="101"/>
        <end position="131"/>
    </location>
</feature>
<dbReference type="SUPFAM" id="SSF53448">
    <property type="entry name" value="Nucleotide-diphospho-sugar transferases"/>
    <property type="match status" value="2"/>
</dbReference>
<organism evidence="2 3">
    <name type="scientific">Paractinoplanes brasiliensis</name>
    <dbReference type="NCBI Taxonomy" id="52695"/>
    <lineage>
        <taxon>Bacteria</taxon>
        <taxon>Bacillati</taxon>
        <taxon>Actinomycetota</taxon>
        <taxon>Actinomycetes</taxon>
        <taxon>Micromonosporales</taxon>
        <taxon>Micromonosporaceae</taxon>
        <taxon>Paractinoplanes</taxon>
    </lineage>
</organism>
<reference evidence="2 3" key="1">
    <citation type="submission" date="2019-03" db="EMBL/GenBank/DDBJ databases">
        <title>Sequencing the genomes of 1000 actinobacteria strains.</title>
        <authorList>
            <person name="Klenk H.-P."/>
        </authorList>
    </citation>
    <scope>NUCLEOTIDE SEQUENCE [LARGE SCALE GENOMIC DNA]</scope>
    <source>
        <strain evidence="2 3">DSM 43805</strain>
    </source>
</reference>
<dbReference type="AlphaFoldDB" id="A0A4V3C6B0"/>
<sequence length="322" mass="32304">MSGQVIVLAKAPVAGLVKTRLCPPCTPAQAALIAAAALADTLAVVSATGVTRRVLAVAGAYPCPPGWVSIPQRGNTLGERLASAFADTAALAATTPSASASFTTASAPTSSSSSRKSDLSDSSTRRGGAQPVVLVGMDTPQLTAAHLRSALDPLIATDGPDATLGLAEDGGWWTLGLRDPRHAEILAGIATSTPSTGADTRAALERRGLAVHLLANLRDVDTAADAHHVAALCPPGSRFAEAVAHHIPAAAPHTSVHHMPGAAPHTPASVPPIAGAASHTQASDRHVPGAVDRVRALDQPGPGPDRLVADPGSPAHTSVAAR</sequence>
<evidence type="ECO:0000256" key="1">
    <source>
        <dbReference type="SAM" id="MobiDB-lite"/>
    </source>
</evidence>